<sequence>MTEVVNLTSEDRERLLFLIDTSIKINKRFQFFLWAQGTLQSFIPHETLICATGDLGTLQLRNDVFSRATLPDDFEPLAQDPVRGFVAPLLSHWNALDRGPIAVGECEGSAGSLHPMLHRMNYRHNLCHGAREVRGARGAFFAFLGLDRPVGARERYFADLLMPHLYMATMRMLEGETSGTDCPASVLSEREVQVLGWVRDGKTNAEIGQILDISPLTVKNHVQKILRKLDVSNRAQAVAKAVSIGLLGNSQGREARSH</sequence>
<dbReference type="RefSeq" id="WP_214362665.1">
    <property type="nucleotide sequence ID" value="NZ_JAEKFT010000019.1"/>
</dbReference>
<keyword evidence="1" id="KW-0805">Transcription regulation</keyword>
<dbReference type="NCBIfam" id="TIGR03020">
    <property type="entry name" value="EpsA"/>
    <property type="match status" value="1"/>
</dbReference>
<dbReference type="GO" id="GO:0006355">
    <property type="term" value="P:regulation of DNA-templated transcription"/>
    <property type="evidence" value="ECO:0007669"/>
    <property type="project" value="InterPro"/>
</dbReference>
<dbReference type="SUPFAM" id="SSF46894">
    <property type="entry name" value="C-terminal effector domain of the bipartite response regulators"/>
    <property type="match status" value="1"/>
</dbReference>
<dbReference type="EMBL" id="JAEKFT010000019">
    <property type="protein sequence ID" value="MBT0962715.1"/>
    <property type="molecule type" value="Genomic_DNA"/>
</dbReference>
<dbReference type="PROSITE" id="PS50043">
    <property type="entry name" value="HTH_LUXR_2"/>
    <property type="match status" value="1"/>
</dbReference>
<dbReference type="InterPro" id="IPR017470">
    <property type="entry name" value="Tscrpt_reg_EpsA"/>
</dbReference>
<evidence type="ECO:0000313" key="6">
    <source>
        <dbReference type="Proteomes" id="UP000694660"/>
    </source>
</evidence>
<evidence type="ECO:0000256" key="2">
    <source>
        <dbReference type="ARBA" id="ARBA00023125"/>
    </source>
</evidence>
<feature type="domain" description="HTH luxR-type" evidence="4">
    <location>
        <begin position="180"/>
        <end position="245"/>
    </location>
</feature>
<dbReference type="InterPro" id="IPR036388">
    <property type="entry name" value="WH-like_DNA-bd_sf"/>
</dbReference>
<accession>A0A944D9K7</accession>
<evidence type="ECO:0000256" key="3">
    <source>
        <dbReference type="ARBA" id="ARBA00023163"/>
    </source>
</evidence>
<comment type="caution">
    <text evidence="5">The sequence shown here is derived from an EMBL/GenBank/DDBJ whole genome shotgun (WGS) entry which is preliminary data.</text>
</comment>
<name>A0A944D9K7_DENI1</name>
<gene>
    <name evidence="5" type="ORF">I8J34_16160</name>
</gene>
<dbReference type="PANTHER" id="PTHR44688:SF16">
    <property type="entry name" value="DNA-BINDING TRANSCRIPTIONAL ACTIVATOR DEVR_DOSR"/>
    <property type="match status" value="1"/>
</dbReference>
<dbReference type="InterPro" id="IPR000792">
    <property type="entry name" value="Tscrpt_reg_LuxR_C"/>
</dbReference>
<evidence type="ECO:0000259" key="4">
    <source>
        <dbReference type="PROSITE" id="PS50043"/>
    </source>
</evidence>
<dbReference type="CDD" id="cd06170">
    <property type="entry name" value="LuxR_C_like"/>
    <property type="match status" value="1"/>
</dbReference>
<evidence type="ECO:0000313" key="5">
    <source>
        <dbReference type="EMBL" id="MBT0962715.1"/>
    </source>
</evidence>
<dbReference type="SMART" id="SM00421">
    <property type="entry name" value="HTH_LUXR"/>
    <property type="match status" value="1"/>
</dbReference>
<keyword evidence="6" id="KW-1185">Reference proteome</keyword>
<keyword evidence="3" id="KW-0804">Transcription</keyword>
<organism evidence="5 6">
    <name type="scientific">Denitromonas iodatirespirans</name>
    <dbReference type="NCBI Taxonomy" id="2795389"/>
    <lineage>
        <taxon>Bacteria</taxon>
        <taxon>Pseudomonadati</taxon>
        <taxon>Pseudomonadota</taxon>
        <taxon>Betaproteobacteria</taxon>
        <taxon>Rhodocyclales</taxon>
        <taxon>Zoogloeaceae</taxon>
        <taxon>Denitromonas</taxon>
    </lineage>
</organism>
<dbReference type="AlphaFoldDB" id="A0A944D9K7"/>
<dbReference type="PRINTS" id="PR00038">
    <property type="entry name" value="HTHLUXR"/>
</dbReference>
<dbReference type="Gene3D" id="1.10.10.10">
    <property type="entry name" value="Winged helix-like DNA-binding domain superfamily/Winged helix DNA-binding domain"/>
    <property type="match status" value="1"/>
</dbReference>
<protein>
    <recommendedName>
        <fullName evidence="4">HTH luxR-type domain-containing protein</fullName>
    </recommendedName>
</protein>
<dbReference type="PANTHER" id="PTHR44688">
    <property type="entry name" value="DNA-BINDING TRANSCRIPTIONAL ACTIVATOR DEVR_DOSR"/>
    <property type="match status" value="1"/>
</dbReference>
<dbReference type="InterPro" id="IPR016032">
    <property type="entry name" value="Sig_transdc_resp-reg_C-effctor"/>
</dbReference>
<proteinExistence type="predicted"/>
<evidence type="ECO:0000256" key="1">
    <source>
        <dbReference type="ARBA" id="ARBA00023015"/>
    </source>
</evidence>
<dbReference type="GO" id="GO:0003677">
    <property type="term" value="F:DNA binding"/>
    <property type="evidence" value="ECO:0007669"/>
    <property type="project" value="UniProtKB-KW"/>
</dbReference>
<dbReference type="Pfam" id="PF00196">
    <property type="entry name" value="GerE"/>
    <property type="match status" value="1"/>
</dbReference>
<dbReference type="Proteomes" id="UP000694660">
    <property type="component" value="Unassembled WGS sequence"/>
</dbReference>
<keyword evidence="2" id="KW-0238">DNA-binding</keyword>
<reference evidence="6" key="1">
    <citation type="journal article" date="2022" name="ISME J.">
        <title>Genetic and phylogenetic analysis of dissimilatory iodate-reducing bacteria identifies potential niches across the world's oceans.</title>
        <authorList>
            <person name="Reyes-Umana V."/>
            <person name="Henning Z."/>
            <person name="Lee K."/>
            <person name="Barnum T.P."/>
            <person name="Coates J.D."/>
        </authorList>
    </citation>
    <scope>NUCLEOTIDE SEQUENCE [LARGE SCALE GENOMIC DNA]</scope>
    <source>
        <strain evidence="6">IR12</strain>
    </source>
</reference>